<evidence type="ECO:0000256" key="2">
    <source>
        <dbReference type="SAM" id="Phobius"/>
    </source>
</evidence>
<keyword evidence="2" id="KW-0812">Transmembrane</keyword>
<keyword evidence="4" id="KW-1185">Reference proteome</keyword>
<evidence type="ECO:0000313" key="3">
    <source>
        <dbReference type="EMBL" id="KAJ2924978.1"/>
    </source>
</evidence>
<feature type="coiled-coil region" evidence="1">
    <location>
        <begin position="35"/>
        <end position="87"/>
    </location>
</feature>
<reference evidence="3" key="1">
    <citation type="submission" date="2022-06" db="EMBL/GenBank/DDBJ databases">
        <title>Genome Sequence of Candolleomyces eurysporus.</title>
        <authorList>
            <person name="Buettner E."/>
        </authorList>
    </citation>
    <scope>NUCLEOTIDE SEQUENCE</scope>
    <source>
        <strain evidence="3">VTCC 930004</strain>
    </source>
</reference>
<dbReference type="EMBL" id="JANBPK010001198">
    <property type="protein sequence ID" value="KAJ2924978.1"/>
    <property type="molecule type" value="Genomic_DNA"/>
</dbReference>
<evidence type="ECO:0000256" key="1">
    <source>
        <dbReference type="SAM" id="Coils"/>
    </source>
</evidence>
<dbReference type="Proteomes" id="UP001140091">
    <property type="component" value="Unassembled WGS sequence"/>
</dbReference>
<evidence type="ECO:0000313" key="4">
    <source>
        <dbReference type="Proteomes" id="UP001140091"/>
    </source>
</evidence>
<dbReference type="OrthoDB" id="10429265at2759"/>
<dbReference type="AlphaFoldDB" id="A0A9W8J686"/>
<feature type="coiled-coil region" evidence="1">
    <location>
        <begin position="127"/>
        <end position="207"/>
    </location>
</feature>
<accession>A0A9W8J686</accession>
<proteinExistence type="predicted"/>
<feature type="transmembrane region" description="Helical" evidence="2">
    <location>
        <begin position="12"/>
        <end position="35"/>
    </location>
</feature>
<protein>
    <submittedName>
        <fullName evidence="3">Uncharacterized protein</fullName>
    </submittedName>
</protein>
<feature type="non-terminal residue" evidence="3">
    <location>
        <position position="266"/>
    </location>
</feature>
<name>A0A9W8J686_9AGAR</name>
<organism evidence="3 4">
    <name type="scientific">Candolleomyces eurysporus</name>
    <dbReference type="NCBI Taxonomy" id="2828524"/>
    <lineage>
        <taxon>Eukaryota</taxon>
        <taxon>Fungi</taxon>
        <taxon>Dikarya</taxon>
        <taxon>Basidiomycota</taxon>
        <taxon>Agaricomycotina</taxon>
        <taxon>Agaricomycetes</taxon>
        <taxon>Agaricomycetidae</taxon>
        <taxon>Agaricales</taxon>
        <taxon>Agaricineae</taxon>
        <taxon>Psathyrellaceae</taxon>
        <taxon>Candolleomyces</taxon>
    </lineage>
</organism>
<comment type="caution">
    <text evidence="3">The sequence shown here is derived from an EMBL/GenBank/DDBJ whole genome shotgun (WGS) entry which is preliminary data.</text>
</comment>
<keyword evidence="1" id="KW-0175">Coiled coil</keyword>
<gene>
    <name evidence="3" type="ORF">H1R20_g12117</name>
</gene>
<keyword evidence="2" id="KW-1133">Transmembrane helix</keyword>
<keyword evidence="2" id="KW-0472">Membrane</keyword>
<sequence length="266" mass="30251">MLVEADSAVVIRFGVIAFQLLPWLALASAAFFHLVNQSRKELEALTSKAQEREAKDEATIGELRRQVETLESELRSAKTQNRSSMEKEKKYMAASIAAKEAIQALSKTKSRSRRLLSDVRAQHAAKITELKSSNAELLLKAQEVQAEAKTAIIGLKNRMEELELTVRARDEQVAFLAQTRETLTMEVARRKEEVSERDRKIEDLKDRLAECLLQLDTPPWTLFTLPKFKFSIRPEEVGPSRTAFSEVWLPDRHRHSQPLLGVRNST</sequence>